<dbReference type="Proteomes" id="UP000756346">
    <property type="component" value="Unassembled WGS sequence"/>
</dbReference>
<dbReference type="CDD" id="cd07067">
    <property type="entry name" value="HP_PGM_like"/>
    <property type="match status" value="1"/>
</dbReference>
<dbReference type="GO" id="GO:0016791">
    <property type="term" value="F:phosphatase activity"/>
    <property type="evidence" value="ECO:0007669"/>
    <property type="project" value="TreeGrafter"/>
</dbReference>
<name>A0A9P9BMG5_9PEZI</name>
<sequence>MASSSKYKFRAVSGYFQHDSVAPSRDSRISTSTGLGLIDQPFDTDADFDPKKDKTLWERFVYFLNDLNKKEAGRAEYKLFFLARHGEGYHNVQEAKVGTAAWDSHWSKLEGDGTVTWADADLTETGKAQARALNAFWHEALKDVKVPAPQKYYVSPHSRTLETCKLSFDGLELPADRPFQPVVKEMLRERYGEHTCDRRRSRTWIAENYPQFDIEDGLTENDELWTPDAIEAPEHIAGRLTTMLDDVFRHEGDATFVSFTMHSWAIFALHMAVGHPGVWVTPGSMVPLLVKAELAAERSV</sequence>
<dbReference type="SMART" id="SM00855">
    <property type="entry name" value="PGAM"/>
    <property type="match status" value="1"/>
</dbReference>
<gene>
    <name evidence="1" type="ORF">B0I36DRAFT_329218</name>
</gene>
<organism evidence="1 2">
    <name type="scientific">Microdochium trichocladiopsis</name>
    <dbReference type="NCBI Taxonomy" id="1682393"/>
    <lineage>
        <taxon>Eukaryota</taxon>
        <taxon>Fungi</taxon>
        <taxon>Dikarya</taxon>
        <taxon>Ascomycota</taxon>
        <taxon>Pezizomycotina</taxon>
        <taxon>Sordariomycetes</taxon>
        <taxon>Xylariomycetidae</taxon>
        <taxon>Xylariales</taxon>
        <taxon>Microdochiaceae</taxon>
        <taxon>Microdochium</taxon>
    </lineage>
</organism>
<dbReference type="InterPro" id="IPR050275">
    <property type="entry name" value="PGM_Phosphatase"/>
</dbReference>
<dbReference type="Pfam" id="PF00300">
    <property type="entry name" value="His_Phos_1"/>
    <property type="match status" value="1"/>
</dbReference>
<evidence type="ECO:0000313" key="1">
    <source>
        <dbReference type="EMBL" id="KAH7025826.1"/>
    </source>
</evidence>
<dbReference type="InterPro" id="IPR029033">
    <property type="entry name" value="His_PPase_superfam"/>
</dbReference>
<dbReference type="GO" id="GO:0005737">
    <property type="term" value="C:cytoplasm"/>
    <property type="evidence" value="ECO:0007669"/>
    <property type="project" value="TreeGrafter"/>
</dbReference>
<comment type="caution">
    <text evidence="1">The sequence shown here is derived from an EMBL/GenBank/DDBJ whole genome shotgun (WGS) entry which is preliminary data.</text>
</comment>
<dbReference type="Gene3D" id="3.40.50.1240">
    <property type="entry name" value="Phosphoglycerate mutase-like"/>
    <property type="match status" value="1"/>
</dbReference>
<dbReference type="GeneID" id="70184238"/>
<dbReference type="SUPFAM" id="SSF53254">
    <property type="entry name" value="Phosphoglycerate mutase-like"/>
    <property type="match status" value="1"/>
</dbReference>
<dbReference type="RefSeq" id="XP_046009043.1">
    <property type="nucleotide sequence ID" value="XM_046154692.1"/>
</dbReference>
<dbReference type="PANTHER" id="PTHR48100">
    <property type="entry name" value="BROAD-SPECIFICITY PHOSPHATASE YOR283W-RELATED"/>
    <property type="match status" value="1"/>
</dbReference>
<dbReference type="InterPro" id="IPR013078">
    <property type="entry name" value="His_Pase_superF_clade-1"/>
</dbReference>
<dbReference type="OrthoDB" id="496981at2759"/>
<keyword evidence="2" id="KW-1185">Reference proteome</keyword>
<proteinExistence type="predicted"/>
<evidence type="ECO:0000313" key="2">
    <source>
        <dbReference type="Proteomes" id="UP000756346"/>
    </source>
</evidence>
<dbReference type="AlphaFoldDB" id="A0A9P9BMG5"/>
<accession>A0A9P9BMG5</accession>
<dbReference type="PANTHER" id="PTHR48100:SF1">
    <property type="entry name" value="HISTIDINE PHOSPHATASE FAMILY PROTEIN-RELATED"/>
    <property type="match status" value="1"/>
</dbReference>
<dbReference type="EMBL" id="JAGTJQ010000008">
    <property type="protein sequence ID" value="KAH7025826.1"/>
    <property type="molecule type" value="Genomic_DNA"/>
</dbReference>
<reference evidence="1" key="1">
    <citation type="journal article" date="2021" name="Nat. Commun.">
        <title>Genetic determinants of endophytism in the Arabidopsis root mycobiome.</title>
        <authorList>
            <person name="Mesny F."/>
            <person name="Miyauchi S."/>
            <person name="Thiergart T."/>
            <person name="Pickel B."/>
            <person name="Atanasova L."/>
            <person name="Karlsson M."/>
            <person name="Huettel B."/>
            <person name="Barry K.W."/>
            <person name="Haridas S."/>
            <person name="Chen C."/>
            <person name="Bauer D."/>
            <person name="Andreopoulos W."/>
            <person name="Pangilinan J."/>
            <person name="LaButti K."/>
            <person name="Riley R."/>
            <person name="Lipzen A."/>
            <person name="Clum A."/>
            <person name="Drula E."/>
            <person name="Henrissat B."/>
            <person name="Kohler A."/>
            <person name="Grigoriev I.V."/>
            <person name="Martin F.M."/>
            <person name="Hacquard S."/>
        </authorList>
    </citation>
    <scope>NUCLEOTIDE SEQUENCE</scope>
    <source>
        <strain evidence="1">MPI-CAGE-CH-0230</strain>
    </source>
</reference>
<protein>
    <submittedName>
        <fullName evidence="1">Histidine phosphatase superfamily</fullName>
    </submittedName>
</protein>